<dbReference type="GO" id="GO:0004553">
    <property type="term" value="F:hydrolase activity, hydrolyzing O-glycosyl compounds"/>
    <property type="evidence" value="ECO:0007669"/>
    <property type="project" value="InterPro"/>
</dbReference>
<protein>
    <submittedName>
        <fullName evidence="7">Glycosyl hydrolase family 43</fullName>
    </submittedName>
</protein>
<dbReference type="SUPFAM" id="SSF75005">
    <property type="entry name" value="Arabinanase/levansucrase/invertase"/>
    <property type="match status" value="1"/>
</dbReference>
<evidence type="ECO:0000313" key="8">
    <source>
        <dbReference type="Proteomes" id="UP000256779"/>
    </source>
</evidence>
<evidence type="ECO:0000256" key="4">
    <source>
        <dbReference type="ARBA" id="ARBA00023295"/>
    </source>
</evidence>
<comment type="similarity">
    <text evidence="2 6">Belongs to the glycosyl hydrolase 43 family.</text>
</comment>
<accession>A0A3D9L609</accession>
<dbReference type="RefSeq" id="WP_115867680.1">
    <property type="nucleotide sequence ID" value="NZ_QREG01000006.1"/>
</dbReference>
<name>A0A3D9L609_MARFU</name>
<dbReference type="OrthoDB" id="9801455at2"/>
<dbReference type="InterPro" id="IPR050727">
    <property type="entry name" value="GH43_arabinanases"/>
</dbReference>
<dbReference type="PANTHER" id="PTHR43301:SF3">
    <property type="entry name" value="ARABINAN ENDO-1,5-ALPHA-L-ARABINOSIDASE A-RELATED"/>
    <property type="match status" value="1"/>
</dbReference>
<sequence length="326" mass="36247">MMTSLSTLLMLCFLLITDPFQDGLDTVKVSYTEVTGIGREQGVMRRDPSDIIKVDSQYYVWYSKGPQKTGYNATVWYATSPDGYTWTERGECIAKGQAGSWDAGSVFTPNIMVAKGRYWLFYTGVSKNYGKGFKPDSKIGLAVSDTPDGPWEKLSINPILTNSQQAEDFDSYLIDDACMIVREGKYWLYYKGRQIDKSPHETKMGVAVADNPEGPYKKYEDNPIIPGNHAVLVWPQGSGVAAMIDGTGPPEITRSVMYASDGLHFKKHYQVNGPAAAGAYRSNHFAGSANISPITWGLEIASEEGSLPFLRRYDLKWPEPKLLINE</sequence>
<dbReference type="Proteomes" id="UP000256779">
    <property type="component" value="Unassembled WGS sequence"/>
</dbReference>
<keyword evidence="8" id="KW-1185">Reference proteome</keyword>
<evidence type="ECO:0000256" key="1">
    <source>
        <dbReference type="ARBA" id="ARBA00004834"/>
    </source>
</evidence>
<dbReference type="EMBL" id="QREG01000006">
    <property type="protein sequence ID" value="REE00156.1"/>
    <property type="molecule type" value="Genomic_DNA"/>
</dbReference>
<dbReference type="Pfam" id="PF04616">
    <property type="entry name" value="Glyco_hydro_43"/>
    <property type="match status" value="1"/>
</dbReference>
<reference evidence="7 8" key="1">
    <citation type="submission" date="2018-07" db="EMBL/GenBank/DDBJ databases">
        <title>Genomic Encyclopedia of Type Strains, Phase IV (KMG-IV): sequencing the most valuable type-strain genomes for metagenomic binning, comparative biology and taxonomic classification.</title>
        <authorList>
            <person name="Goeker M."/>
        </authorList>
    </citation>
    <scope>NUCLEOTIDE SEQUENCE [LARGE SCALE GENOMIC DNA]</scope>
    <source>
        <strain evidence="7 8">DSM 4134</strain>
    </source>
</reference>
<comment type="pathway">
    <text evidence="1">Glycan metabolism; L-arabinan degradation.</text>
</comment>
<dbReference type="InterPro" id="IPR006710">
    <property type="entry name" value="Glyco_hydro_43"/>
</dbReference>
<evidence type="ECO:0000256" key="6">
    <source>
        <dbReference type="RuleBase" id="RU361187"/>
    </source>
</evidence>
<organism evidence="7 8">
    <name type="scientific">Marinoscillum furvescens DSM 4134</name>
    <dbReference type="NCBI Taxonomy" id="1122208"/>
    <lineage>
        <taxon>Bacteria</taxon>
        <taxon>Pseudomonadati</taxon>
        <taxon>Bacteroidota</taxon>
        <taxon>Cytophagia</taxon>
        <taxon>Cytophagales</taxon>
        <taxon>Reichenbachiellaceae</taxon>
        <taxon>Marinoscillum</taxon>
    </lineage>
</organism>
<dbReference type="PANTHER" id="PTHR43301">
    <property type="entry name" value="ARABINAN ENDO-1,5-ALPHA-L-ARABINOSIDASE"/>
    <property type="match status" value="1"/>
</dbReference>
<dbReference type="GO" id="GO:0005975">
    <property type="term" value="P:carbohydrate metabolic process"/>
    <property type="evidence" value="ECO:0007669"/>
    <property type="project" value="InterPro"/>
</dbReference>
<keyword evidence="3 6" id="KW-0378">Hydrolase</keyword>
<dbReference type="Gene3D" id="2.115.10.20">
    <property type="entry name" value="Glycosyl hydrolase domain, family 43"/>
    <property type="match status" value="1"/>
</dbReference>
<feature type="site" description="Important for catalytic activity, responsible for pKa modulation of the active site Glu and correct orientation of both the proton donor and substrate" evidence="5">
    <location>
        <position position="175"/>
    </location>
</feature>
<dbReference type="InterPro" id="IPR023296">
    <property type="entry name" value="Glyco_hydro_beta-prop_sf"/>
</dbReference>
<dbReference type="AlphaFoldDB" id="A0A3D9L609"/>
<evidence type="ECO:0000313" key="7">
    <source>
        <dbReference type="EMBL" id="REE00156.1"/>
    </source>
</evidence>
<comment type="caution">
    <text evidence="7">The sequence shown here is derived from an EMBL/GenBank/DDBJ whole genome shotgun (WGS) entry which is preliminary data.</text>
</comment>
<evidence type="ECO:0000256" key="2">
    <source>
        <dbReference type="ARBA" id="ARBA00009865"/>
    </source>
</evidence>
<evidence type="ECO:0000256" key="3">
    <source>
        <dbReference type="ARBA" id="ARBA00022801"/>
    </source>
</evidence>
<evidence type="ECO:0000256" key="5">
    <source>
        <dbReference type="PIRSR" id="PIRSR606710-2"/>
    </source>
</evidence>
<keyword evidence="4 6" id="KW-0326">Glycosidase</keyword>
<proteinExistence type="inferred from homology"/>
<gene>
    <name evidence="7" type="ORF">C7460_10695</name>
</gene>